<dbReference type="Gene3D" id="1.25.40.10">
    <property type="entry name" value="Tetratricopeptide repeat domain"/>
    <property type="match status" value="2"/>
</dbReference>
<dbReference type="RefSeq" id="WP_159455660.1">
    <property type="nucleotide sequence ID" value="NZ_FWZT01000028.1"/>
</dbReference>
<dbReference type="PANTHER" id="PTHR12558">
    <property type="entry name" value="CELL DIVISION CYCLE 16,23,27"/>
    <property type="match status" value="1"/>
</dbReference>
<accession>A0A1Y6CM42</accession>
<dbReference type="InterPro" id="IPR019734">
    <property type="entry name" value="TPR_rpt"/>
</dbReference>
<organism evidence="2 3">
    <name type="scientific">Pseudobacteriovorax antillogorgiicola</name>
    <dbReference type="NCBI Taxonomy" id="1513793"/>
    <lineage>
        <taxon>Bacteria</taxon>
        <taxon>Pseudomonadati</taxon>
        <taxon>Bdellovibrionota</taxon>
        <taxon>Oligoflexia</taxon>
        <taxon>Oligoflexales</taxon>
        <taxon>Pseudobacteriovoracaceae</taxon>
        <taxon>Pseudobacteriovorax</taxon>
    </lineage>
</organism>
<dbReference type="SUPFAM" id="SSF52172">
    <property type="entry name" value="CheY-like"/>
    <property type="match status" value="1"/>
</dbReference>
<dbReference type="Pfam" id="PF13181">
    <property type="entry name" value="TPR_8"/>
    <property type="match status" value="1"/>
</dbReference>
<dbReference type="Proteomes" id="UP000192907">
    <property type="component" value="Unassembled WGS sequence"/>
</dbReference>
<evidence type="ECO:0000313" key="3">
    <source>
        <dbReference type="Proteomes" id="UP000192907"/>
    </source>
</evidence>
<evidence type="ECO:0000313" key="2">
    <source>
        <dbReference type="EMBL" id="SMF73985.1"/>
    </source>
</evidence>
<evidence type="ECO:0000256" key="1">
    <source>
        <dbReference type="PROSITE-ProRule" id="PRU00339"/>
    </source>
</evidence>
<dbReference type="PANTHER" id="PTHR12558:SF13">
    <property type="entry name" value="CELL DIVISION CYCLE PROTEIN 27 HOMOLOG"/>
    <property type="match status" value="1"/>
</dbReference>
<proteinExistence type="predicted"/>
<dbReference type="EMBL" id="FWZT01000028">
    <property type="protein sequence ID" value="SMF73985.1"/>
    <property type="molecule type" value="Genomic_DNA"/>
</dbReference>
<feature type="repeat" description="TPR" evidence="1">
    <location>
        <begin position="168"/>
        <end position="201"/>
    </location>
</feature>
<dbReference type="PROSITE" id="PS50005">
    <property type="entry name" value="TPR"/>
    <property type="match status" value="1"/>
</dbReference>
<dbReference type="InterPro" id="IPR011990">
    <property type="entry name" value="TPR-like_helical_dom_sf"/>
</dbReference>
<dbReference type="AlphaFoldDB" id="A0A1Y6CM42"/>
<gene>
    <name evidence="2" type="ORF">SAMN06296036_12820</name>
</gene>
<keyword evidence="3" id="KW-1185">Reference proteome</keyword>
<reference evidence="3" key="1">
    <citation type="submission" date="2017-04" db="EMBL/GenBank/DDBJ databases">
        <authorList>
            <person name="Varghese N."/>
            <person name="Submissions S."/>
        </authorList>
    </citation>
    <scope>NUCLEOTIDE SEQUENCE [LARGE SCALE GENOMIC DNA]</scope>
    <source>
        <strain evidence="3">RKEM611</strain>
    </source>
</reference>
<sequence>MSLDKSAKICMVLKNDSEVDLFKSIMVQNKIKNISAFTSANLAYETATRSQFELFITNVKLNDQPGIVLLQRLRNCGNYGMEPYLFVGESVDSATMNLFAEHDIEYVITKPYSPEKIINKLFYVFKQESNLSPQESAYRNAKAAFQSKMEDMAWEMASDSLKQFGTSEKLEVLMGDILLAKGEIMKAREFYQKALDNNPKSLAAQHKIAATMVANKEYDQAKSILNKLAEENPDHIDVLENAGLSNYETGDVKKAKKYLSRVQDYVPESKVAATVMTKVKIDEGQVSGLAEDLKKSLSEKELVSLLNSAGIKLSKENKVDEAIKIYLDCLAHIENKEFAGKVHYNLALAYQKLENKEETKKHLQKTLEYIPTFSKASAMLNKLSKSAA</sequence>
<protein>
    <submittedName>
        <fullName evidence="2">Tetratricopeptide repeat-containing protein</fullName>
    </submittedName>
</protein>
<dbReference type="Pfam" id="PF14559">
    <property type="entry name" value="TPR_19"/>
    <property type="match status" value="1"/>
</dbReference>
<dbReference type="Gene3D" id="3.40.50.2300">
    <property type="match status" value="1"/>
</dbReference>
<name>A0A1Y6CM42_9BACT</name>
<dbReference type="STRING" id="1513793.SAMN06296036_12820"/>
<dbReference type="SUPFAM" id="SSF48452">
    <property type="entry name" value="TPR-like"/>
    <property type="match status" value="2"/>
</dbReference>
<dbReference type="InterPro" id="IPR011006">
    <property type="entry name" value="CheY-like_superfamily"/>
</dbReference>
<dbReference type="SMART" id="SM00028">
    <property type="entry name" value="TPR"/>
    <property type="match status" value="5"/>
</dbReference>
<keyword evidence="1" id="KW-0802">TPR repeat</keyword>